<evidence type="ECO:0000313" key="2">
    <source>
        <dbReference type="Proteomes" id="UP001596443"/>
    </source>
</evidence>
<gene>
    <name evidence="1" type="ORF">ACFQFD_06025</name>
</gene>
<protein>
    <recommendedName>
        <fullName evidence="3">CHAT domain-containing protein</fullName>
    </recommendedName>
</protein>
<reference evidence="1 2" key="1">
    <citation type="journal article" date="2019" name="Int. J. Syst. Evol. Microbiol.">
        <title>The Global Catalogue of Microorganisms (GCM) 10K type strain sequencing project: providing services to taxonomists for standard genome sequencing and annotation.</title>
        <authorList>
            <consortium name="The Broad Institute Genomics Platform"/>
            <consortium name="The Broad Institute Genome Sequencing Center for Infectious Disease"/>
            <person name="Wu L."/>
            <person name="Ma J."/>
        </authorList>
    </citation>
    <scope>NUCLEOTIDE SEQUENCE [LARGE SCALE GENOMIC DNA]</scope>
    <source>
        <strain evidence="1 2">SYNS20</strain>
    </source>
</reference>
<organism evidence="1 2">
    <name type="scientific">Halobaculum halobium</name>
    <dbReference type="NCBI Taxonomy" id="3032281"/>
    <lineage>
        <taxon>Archaea</taxon>
        <taxon>Methanobacteriati</taxon>
        <taxon>Methanobacteriota</taxon>
        <taxon>Stenosarchaea group</taxon>
        <taxon>Halobacteria</taxon>
        <taxon>Halobacteriales</taxon>
        <taxon>Haloferacaceae</taxon>
        <taxon>Halobaculum</taxon>
    </lineage>
</organism>
<dbReference type="EMBL" id="JBHSWX010000012">
    <property type="protein sequence ID" value="MFC6785550.1"/>
    <property type="molecule type" value="Genomic_DNA"/>
</dbReference>
<keyword evidence="2" id="KW-1185">Reference proteome</keyword>
<sequence>MQVERTEDGFRAVDAAKHAVDVRTDGWSDPGDASTPSLDAAIDALGLEDTWTPDATVSGSATSLGFPPVYAPVRDVDTGEVFDLGTGTGPLSIPDGSYALYVESRIDVYVRFDGAATIEKPRYERLSVRFPAPTSVEIGFGSGVQDDSETVTVPQTPGGVATALSTFPAGHRTATADRSFDSMRGNPPRIAFGESVSIPETLREKRDDADVRVVVPPDLRHLFVVSSFAHYVGADVAVEADGRPRVETPGRTHPLPAFPEFQEAVASLLDRTFHLDCVVREAGPYESGLSVAETASELGLDADSLYAASPGERLDTYLATPFESVRDRFPEWHLSMSIDPEYDHVPTLSHLLANLPLVRIAESNTLEKSEWLDTSLADFYRRDAGEVASVELVRPEQGAGRTHGWLADGVPIDAFKTVREAYENRGRYLDAAGDPISVVAILNDGDMREEHDDVAAQYRARAEALDLDVTLRERLTVDELASVFESRTDLVHYIGHCERDGLRCADGYLSAPSLSESNAQTFFLNACGSFHEGIELIRKGSVAGAVTFNEVLDSQAATVGTMFARLLVSGYCMEQALDKSRRQIMTGKDYAVVGDGTHVLTQSEDIVGTDVRVGRRAPDRFDVTVSMGAPWMTGGFFRPYLQESDETHLLGTSREFTVDRAELIEFLSYADTPVLFDGALCWSDALAGDLRSS</sequence>
<dbReference type="Proteomes" id="UP001596443">
    <property type="component" value="Unassembled WGS sequence"/>
</dbReference>
<comment type="caution">
    <text evidence="1">The sequence shown here is derived from an EMBL/GenBank/DDBJ whole genome shotgun (WGS) entry which is preliminary data.</text>
</comment>
<dbReference type="RefSeq" id="WP_284062397.1">
    <property type="nucleotide sequence ID" value="NZ_CP126158.1"/>
</dbReference>
<proteinExistence type="predicted"/>
<dbReference type="GeneID" id="81208586"/>
<evidence type="ECO:0000313" key="1">
    <source>
        <dbReference type="EMBL" id="MFC6785550.1"/>
    </source>
</evidence>
<dbReference type="AlphaFoldDB" id="A0ABD5T847"/>
<evidence type="ECO:0008006" key="3">
    <source>
        <dbReference type="Google" id="ProtNLM"/>
    </source>
</evidence>
<name>A0ABD5T847_9EURY</name>
<accession>A0ABD5T847</accession>